<gene>
    <name evidence="1" type="ORF">NBO_204g0001</name>
</gene>
<protein>
    <submittedName>
        <fullName evidence="1">Uncharacterized protein</fullName>
    </submittedName>
</protein>
<dbReference type="HOGENOM" id="CLU_2868230_0_0_1"/>
<name>R0MG19_NOSB1</name>
<proteinExistence type="predicted"/>
<dbReference type="VEuPathDB" id="MicrosporidiaDB:NBO_204g0001"/>
<sequence length="64" mass="7546">MFDLRRLENFITMGEIFIGVDKKIEEIEKEVSKMVEHFTDLSKQLITLNEFADELKGILTKKNK</sequence>
<evidence type="ECO:0000313" key="2">
    <source>
        <dbReference type="Proteomes" id="UP000016927"/>
    </source>
</evidence>
<dbReference type="AlphaFoldDB" id="R0MG19"/>
<dbReference type="Proteomes" id="UP000016927">
    <property type="component" value="Unassembled WGS sequence"/>
</dbReference>
<dbReference type="EMBL" id="KB909112">
    <property type="protein sequence ID" value="EOB13080.1"/>
    <property type="molecule type" value="Genomic_DNA"/>
</dbReference>
<keyword evidence="2" id="KW-1185">Reference proteome</keyword>
<evidence type="ECO:0000313" key="1">
    <source>
        <dbReference type="EMBL" id="EOB13080.1"/>
    </source>
</evidence>
<accession>R0MG19</accession>
<organism evidence="1 2">
    <name type="scientific">Nosema bombycis (strain CQ1 / CVCC 102059)</name>
    <name type="common">Microsporidian parasite</name>
    <name type="synonym">Pebrine of silkworm</name>
    <dbReference type="NCBI Taxonomy" id="578461"/>
    <lineage>
        <taxon>Eukaryota</taxon>
        <taxon>Fungi</taxon>
        <taxon>Fungi incertae sedis</taxon>
        <taxon>Microsporidia</taxon>
        <taxon>Nosematidae</taxon>
        <taxon>Nosema</taxon>
    </lineage>
</organism>
<reference evidence="1 2" key="1">
    <citation type="journal article" date="2013" name="BMC Genomics">
        <title>Comparative genomics of parasitic silkworm microsporidia reveal an association between genome expansion and host adaptation.</title>
        <authorList>
            <person name="Pan G."/>
            <person name="Xu J."/>
            <person name="Li T."/>
            <person name="Xia Q."/>
            <person name="Liu S.L."/>
            <person name="Zhang G."/>
            <person name="Li S."/>
            <person name="Li C."/>
            <person name="Liu H."/>
            <person name="Yang L."/>
            <person name="Liu T."/>
            <person name="Zhang X."/>
            <person name="Wu Z."/>
            <person name="Fan W."/>
            <person name="Dang X."/>
            <person name="Xiang H."/>
            <person name="Tao M."/>
            <person name="Li Y."/>
            <person name="Hu J."/>
            <person name="Li Z."/>
            <person name="Lin L."/>
            <person name="Luo J."/>
            <person name="Geng L."/>
            <person name="Wang L."/>
            <person name="Long M."/>
            <person name="Wan Y."/>
            <person name="He N."/>
            <person name="Zhang Z."/>
            <person name="Lu C."/>
            <person name="Keeling P.J."/>
            <person name="Wang J."/>
            <person name="Xiang Z."/>
            <person name="Zhou Z."/>
        </authorList>
    </citation>
    <scope>NUCLEOTIDE SEQUENCE [LARGE SCALE GENOMIC DNA]</scope>
    <source>
        <strain evidence="2">CQ1 / CVCC 102059</strain>
    </source>
</reference>